<proteinExistence type="predicted"/>
<protein>
    <submittedName>
        <fullName evidence="1">Uncharacterized protein</fullName>
    </submittedName>
</protein>
<reference evidence="1" key="1">
    <citation type="journal article" date="2020" name="Nature">
        <title>Giant virus diversity and host interactions through global metagenomics.</title>
        <authorList>
            <person name="Schulz F."/>
            <person name="Roux S."/>
            <person name="Paez-Espino D."/>
            <person name="Jungbluth S."/>
            <person name="Walsh D.A."/>
            <person name="Denef V.J."/>
            <person name="McMahon K.D."/>
            <person name="Konstantinidis K.T."/>
            <person name="Eloe-Fadrosh E.A."/>
            <person name="Kyrpides N.C."/>
            <person name="Woyke T."/>
        </authorList>
    </citation>
    <scope>NUCLEOTIDE SEQUENCE</scope>
    <source>
        <strain evidence="1">GVMAG-M-3300023174-189</strain>
    </source>
</reference>
<evidence type="ECO:0000313" key="1">
    <source>
        <dbReference type="EMBL" id="QHT16656.1"/>
    </source>
</evidence>
<accession>A0A6C0DI68</accession>
<name>A0A6C0DI68_9ZZZZ</name>
<sequence>MSISAIFQEKRKHICSMKQADRFCRCIKSVKKTLKLRAGRGDQAREKAAIAICVKSVLQSRGRTLKKFSCRKGPKVITQKPI</sequence>
<dbReference type="AlphaFoldDB" id="A0A6C0DI68"/>
<organism evidence="1">
    <name type="scientific">viral metagenome</name>
    <dbReference type="NCBI Taxonomy" id="1070528"/>
    <lineage>
        <taxon>unclassified sequences</taxon>
        <taxon>metagenomes</taxon>
        <taxon>organismal metagenomes</taxon>
    </lineage>
</organism>
<dbReference type="EMBL" id="MN739626">
    <property type="protein sequence ID" value="QHT16656.1"/>
    <property type="molecule type" value="Genomic_DNA"/>
</dbReference>